<evidence type="ECO:0000313" key="3">
    <source>
        <dbReference type="Proteomes" id="UP001626549"/>
    </source>
</evidence>
<dbReference type="RefSeq" id="WP_407328626.1">
    <property type="nucleotide sequence ID" value="NZ_CP136865.1"/>
</dbReference>
<organism evidence="2 3">
    <name type="scientific">Congregibacter brevis</name>
    <dbReference type="NCBI Taxonomy" id="3081201"/>
    <lineage>
        <taxon>Bacteria</taxon>
        <taxon>Pseudomonadati</taxon>
        <taxon>Pseudomonadota</taxon>
        <taxon>Gammaproteobacteria</taxon>
        <taxon>Cellvibrionales</taxon>
        <taxon>Halieaceae</taxon>
        <taxon>Congregibacter</taxon>
    </lineage>
</organism>
<gene>
    <name evidence="2" type="ORF">R0137_03655</name>
</gene>
<feature type="signal peptide" evidence="1">
    <location>
        <begin position="1"/>
        <end position="20"/>
    </location>
</feature>
<keyword evidence="3" id="KW-1185">Reference proteome</keyword>
<reference evidence="2 3" key="1">
    <citation type="submission" date="2023-10" db="EMBL/GenBank/DDBJ databases">
        <title>Two novel species belonging to the OM43/NOR5 clade.</title>
        <authorList>
            <person name="Park M."/>
        </authorList>
    </citation>
    <scope>NUCLEOTIDE SEQUENCE [LARGE SCALE GENOMIC DNA]</scope>
    <source>
        <strain evidence="2 3">IMCC45268</strain>
    </source>
</reference>
<name>A0ABZ0IEV6_9GAMM</name>
<keyword evidence="1" id="KW-0732">Signal</keyword>
<evidence type="ECO:0000256" key="1">
    <source>
        <dbReference type="SAM" id="SignalP"/>
    </source>
</evidence>
<proteinExistence type="predicted"/>
<evidence type="ECO:0008006" key="4">
    <source>
        <dbReference type="Google" id="ProtNLM"/>
    </source>
</evidence>
<evidence type="ECO:0000313" key="2">
    <source>
        <dbReference type="EMBL" id="WOJ97675.1"/>
    </source>
</evidence>
<dbReference type="SUPFAM" id="SSF54427">
    <property type="entry name" value="NTF2-like"/>
    <property type="match status" value="1"/>
</dbReference>
<dbReference type="EMBL" id="CP136865">
    <property type="protein sequence ID" value="WOJ97675.1"/>
    <property type="molecule type" value="Genomic_DNA"/>
</dbReference>
<dbReference type="Proteomes" id="UP001626549">
    <property type="component" value="Chromosome"/>
</dbReference>
<accession>A0ABZ0IEV6</accession>
<protein>
    <recommendedName>
        <fullName evidence="4">Nuclear transport factor 2 family protein</fullName>
    </recommendedName>
</protein>
<feature type="chain" id="PRO_5047117086" description="Nuclear transport factor 2 family protein" evidence="1">
    <location>
        <begin position="21"/>
        <end position="143"/>
    </location>
</feature>
<dbReference type="Gene3D" id="3.10.450.50">
    <property type="match status" value="1"/>
</dbReference>
<dbReference type="InterPro" id="IPR032710">
    <property type="entry name" value="NTF2-like_dom_sf"/>
</dbReference>
<sequence>MNKVTAVILGLTLLAATAQAQTLSDREAIKAAMECFYQWDLYGGKENSSKCISDTVIYHRIDENGGHAFGTPVLDNDSGKGADALIHNLVDIDIYNDMAVVTSLHRYQPEAPRNTYVKNLVLFKLAEGWRISSVAWGRVTNTQ</sequence>